<name>A0A0N0U7G1_9HYME</name>
<proteinExistence type="predicted"/>
<evidence type="ECO:0000313" key="2">
    <source>
        <dbReference type="EMBL" id="KOX80251.1"/>
    </source>
</evidence>
<keyword evidence="3" id="KW-1185">Reference proteome</keyword>
<dbReference type="Proteomes" id="UP000053105">
    <property type="component" value="Unassembled WGS sequence"/>
</dbReference>
<gene>
    <name evidence="2" type="ORF">WN51_08428</name>
</gene>
<sequence>MIADHANSTHTGCLSHSKKEPGSQRIERDLRFFTVNTGRVTSQNQRGRKAIAYRCQITLNELLLVICITFLKLLRTTS</sequence>
<protein>
    <submittedName>
        <fullName evidence="2">Uncharacterized protein</fullName>
    </submittedName>
</protein>
<feature type="region of interest" description="Disordered" evidence="1">
    <location>
        <begin position="1"/>
        <end position="25"/>
    </location>
</feature>
<evidence type="ECO:0000256" key="1">
    <source>
        <dbReference type="SAM" id="MobiDB-lite"/>
    </source>
</evidence>
<accession>A0A0N0U7G1</accession>
<evidence type="ECO:0000313" key="3">
    <source>
        <dbReference type="Proteomes" id="UP000053105"/>
    </source>
</evidence>
<reference evidence="2 3" key="1">
    <citation type="submission" date="2015-07" db="EMBL/GenBank/DDBJ databases">
        <title>The genome of Melipona quadrifasciata.</title>
        <authorList>
            <person name="Pan H."/>
            <person name="Kapheim K."/>
        </authorList>
    </citation>
    <scope>NUCLEOTIDE SEQUENCE [LARGE SCALE GENOMIC DNA]</scope>
    <source>
        <strain evidence="2">0111107301</strain>
        <tissue evidence="2">Whole body</tissue>
    </source>
</reference>
<feature type="compositionally biased region" description="Polar residues" evidence="1">
    <location>
        <begin position="1"/>
        <end position="14"/>
    </location>
</feature>
<dbReference type="EMBL" id="KQ435706">
    <property type="protein sequence ID" value="KOX80251.1"/>
    <property type="molecule type" value="Genomic_DNA"/>
</dbReference>
<organism evidence="2 3">
    <name type="scientific">Melipona quadrifasciata</name>
    <dbReference type="NCBI Taxonomy" id="166423"/>
    <lineage>
        <taxon>Eukaryota</taxon>
        <taxon>Metazoa</taxon>
        <taxon>Ecdysozoa</taxon>
        <taxon>Arthropoda</taxon>
        <taxon>Hexapoda</taxon>
        <taxon>Insecta</taxon>
        <taxon>Pterygota</taxon>
        <taxon>Neoptera</taxon>
        <taxon>Endopterygota</taxon>
        <taxon>Hymenoptera</taxon>
        <taxon>Apocrita</taxon>
        <taxon>Aculeata</taxon>
        <taxon>Apoidea</taxon>
        <taxon>Anthophila</taxon>
        <taxon>Apidae</taxon>
        <taxon>Melipona</taxon>
    </lineage>
</organism>
<dbReference type="AlphaFoldDB" id="A0A0N0U7G1"/>